<dbReference type="Gene3D" id="2.60.40.10">
    <property type="entry name" value="Immunoglobulins"/>
    <property type="match status" value="13"/>
</dbReference>
<dbReference type="InterPro" id="IPR013783">
    <property type="entry name" value="Ig-like_fold"/>
</dbReference>
<comment type="caution">
    <text evidence="3">The sequence shown here is derived from an EMBL/GenBank/DDBJ whole genome shotgun (WGS) entry which is preliminary data.</text>
</comment>
<feature type="domain" description="Ig-like" evidence="2">
    <location>
        <begin position="278"/>
        <end position="367"/>
    </location>
</feature>
<sequence length="1212" mass="132228">MGEEQNVTVQLDQTLVLKCESSAVPPPVLSWYKDWRPLVKGPGVNISNNGSVLQIDGAQVKDAGRYSCEAVNVAGKTEKNFNVNILVPPKIKGLAEEKPITVIEGSLISLECDSSGIPSPALSWKKNSISFNPEESGRIRYLSGGRHLQISAAVKMDEAAYTCTATNTAGTATKKYNVTVLVRPTISDNRKVPYEIVKIQGSNVTFECEPNGDPLPMLTWLKDGNPVLKGDGVAFFNNGRQLYLENIQLKDSGYYVCVVVNVAGQADKKYDLRVLVPPAFSRGFQEYENVSIVEKNPVTLTCEASGIPPPKITWYKDGYPITSDPTYQVMSGGMILRFLHTALSDAGRYQCVASNTAGEKSRNFLLSVLVSPRFTGNTLEDVKVKENSNVTLSCEVTGNPEPLITWLKDGQPLPLESYHIMSNEGQILQINGATVSDAGTYVCIASNSAGDKSRRFSLSVMVSPTILGAKTQDTPEELSVVLHSSVSLYCDVNSYPPAKIIWYKDGFQVQPKDNIRILPGGRTLQILKAQEDNLGSYNCIASNEAGEDEHHYYLEVYVPPQIKKDDLSGIGTFSKLVKVKVNTNFTLECEVKAFPMATITWYKDGQPLDSESALQVNGYTLHVEKAELSDTGRYTCVASNIAGEDEKDFDIIVQVPPTFLKLAGILLNADSNIVSRNGDNKDVIVNNPLSLYCETNAVPPPTITWYKDGNLLTSNEKVFILPGGHSLQIARAHLEDAGSYTCIAVNEAGEDSLHYNIRVLLPPTFEGITENPSEEITALENQTVLLNCTVKGHPTPAVTWRKDGQVIEDGNYYQILSAGTYLQIKNAQLMDTGRYVCHIENVAGSAEKLFNLNIHVPPRIIGSIYENVTVVEDNFISLTCELSGFPVPLINWIKEGIVLKPSNHFFLLPGGRTLQIHQTKLTDAGEYICAGNNQAGEAKKTFNLNVYVPPTIVSGNRDSSPHINIGIAANTFLECKSDGIPTPVISWYKNSQLIAESSNIRILESGQVLNLDNAQVSDTGEYECIATNVVGQDGKKFFLTVHVPPRIQGPPIEYQTATIGNSVTFSCDAYGMPTPTLNWFKDGSNINPSDYLDMYILAGGSKMKIDRAELSNSGNYTCIATNVEGSAQKDYILSIQVPPSIAGSGMANEINALSAEDIQLLCEASGTPKPHIYWLKDGKNINSDQRIGIMGSDVDGRQPWCTSLHEQGCAAA</sequence>
<dbReference type="Pfam" id="PF13927">
    <property type="entry name" value="Ig_3"/>
    <property type="match status" value="1"/>
</dbReference>
<dbReference type="PANTHER" id="PTHR10075:SF100">
    <property type="entry name" value="FASCICLIN-2"/>
    <property type="match status" value="1"/>
</dbReference>
<dbReference type="CDD" id="cd00096">
    <property type="entry name" value="Ig"/>
    <property type="match status" value="4"/>
</dbReference>
<accession>A0AAV7AAA0</accession>
<dbReference type="InterPro" id="IPR013098">
    <property type="entry name" value="Ig_I-set"/>
</dbReference>
<feature type="domain" description="Ig-like" evidence="2">
    <location>
        <begin position="1139"/>
        <end position="1179"/>
    </location>
</feature>
<dbReference type="SUPFAM" id="SSF48726">
    <property type="entry name" value="Immunoglobulin"/>
    <property type="match status" value="13"/>
</dbReference>
<feature type="domain" description="Ig-like" evidence="2">
    <location>
        <begin position="1"/>
        <end position="84"/>
    </location>
</feature>
<dbReference type="GO" id="GO:0005886">
    <property type="term" value="C:plasma membrane"/>
    <property type="evidence" value="ECO:0007669"/>
    <property type="project" value="TreeGrafter"/>
</dbReference>
<feature type="domain" description="Ig-like" evidence="2">
    <location>
        <begin position="657"/>
        <end position="758"/>
    </location>
</feature>
<dbReference type="FunFam" id="2.60.40.10:FF:000130">
    <property type="entry name" value="Hemicentin 1"/>
    <property type="match status" value="10"/>
</dbReference>
<evidence type="ECO:0000259" key="2">
    <source>
        <dbReference type="PROSITE" id="PS50835"/>
    </source>
</evidence>
<dbReference type="InterPro" id="IPR036179">
    <property type="entry name" value="Ig-like_dom_sf"/>
</dbReference>
<evidence type="ECO:0000256" key="1">
    <source>
        <dbReference type="ARBA" id="ARBA00023319"/>
    </source>
</evidence>
<dbReference type="Proteomes" id="UP000824782">
    <property type="component" value="Unassembled WGS sequence"/>
</dbReference>
<dbReference type="GO" id="GO:0098632">
    <property type="term" value="F:cell-cell adhesion mediator activity"/>
    <property type="evidence" value="ECO:0007669"/>
    <property type="project" value="TreeGrafter"/>
</dbReference>
<dbReference type="InterPro" id="IPR013106">
    <property type="entry name" value="Ig_V-set"/>
</dbReference>
<dbReference type="GO" id="GO:0070593">
    <property type="term" value="P:dendrite self-avoidance"/>
    <property type="evidence" value="ECO:0007669"/>
    <property type="project" value="TreeGrafter"/>
</dbReference>
<evidence type="ECO:0000313" key="4">
    <source>
        <dbReference type="Proteomes" id="UP000824782"/>
    </source>
</evidence>
<dbReference type="SMART" id="SM00406">
    <property type="entry name" value="IGv"/>
    <property type="match status" value="4"/>
</dbReference>
<dbReference type="EMBL" id="WNYA01000009">
    <property type="protein sequence ID" value="KAG8556200.1"/>
    <property type="molecule type" value="Genomic_DNA"/>
</dbReference>
<dbReference type="Pfam" id="PF07679">
    <property type="entry name" value="I-set"/>
    <property type="match status" value="12"/>
</dbReference>
<keyword evidence="1" id="KW-0393">Immunoglobulin domain</keyword>
<dbReference type="AlphaFoldDB" id="A0AAV7AAA0"/>
<dbReference type="PANTHER" id="PTHR10075">
    <property type="entry name" value="BASIGIN RELATED"/>
    <property type="match status" value="1"/>
</dbReference>
<feature type="domain" description="Ig-like" evidence="2">
    <location>
        <begin position="184"/>
        <end position="273"/>
    </location>
</feature>
<dbReference type="GO" id="GO:0007156">
    <property type="term" value="P:homophilic cell adhesion via plasma membrane adhesion molecules"/>
    <property type="evidence" value="ECO:0007669"/>
    <property type="project" value="TreeGrafter"/>
</dbReference>
<proteinExistence type="predicted"/>
<dbReference type="InterPro" id="IPR003599">
    <property type="entry name" value="Ig_sub"/>
</dbReference>
<feature type="domain" description="Ig-like" evidence="2">
    <location>
        <begin position="372"/>
        <end position="459"/>
    </location>
</feature>
<dbReference type="PROSITE" id="PS50835">
    <property type="entry name" value="IG_LIKE"/>
    <property type="match status" value="13"/>
</dbReference>
<feature type="domain" description="Ig-like" evidence="2">
    <location>
        <begin position="950"/>
        <end position="1042"/>
    </location>
</feature>
<dbReference type="SMART" id="SM00409">
    <property type="entry name" value="IG"/>
    <property type="match status" value="12"/>
</dbReference>
<feature type="domain" description="Ig-like" evidence="2">
    <location>
        <begin position="89"/>
        <end position="179"/>
    </location>
</feature>
<dbReference type="InterPro" id="IPR007110">
    <property type="entry name" value="Ig-like_dom"/>
</dbReference>
<organism evidence="3 4">
    <name type="scientific">Engystomops pustulosus</name>
    <name type="common">Tungara frog</name>
    <name type="synonym">Physalaemus pustulosus</name>
    <dbReference type="NCBI Taxonomy" id="76066"/>
    <lineage>
        <taxon>Eukaryota</taxon>
        <taxon>Metazoa</taxon>
        <taxon>Chordata</taxon>
        <taxon>Craniata</taxon>
        <taxon>Vertebrata</taxon>
        <taxon>Euteleostomi</taxon>
        <taxon>Amphibia</taxon>
        <taxon>Batrachia</taxon>
        <taxon>Anura</taxon>
        <taxon>Neobatrachia</taxon>
        <taxon>Hyloidea</taxon>
        <taxon>Leptodactylidae</taxon>
        <taxon>Leiuperinae</taxon>
        <taxon>Engystomops</taxon>
    </lineage>
</organism>
<gene>
    <name evidence="3" type="ORF">GDO81_017963</name>
</gene>
<dbReference type="GO" id="GO:0007411">
    <property type="term" value="P:axon guidance"/>
    <property type="evidence" value="ECO:0007669"/>
    <property type="project" value="TreeGrafter"/>
</dbReference>
<feature type="domain" description="Ig-like" evidence="2">
    <location>
        <begin position="464"/>
        <end position="555"/>
    </location>
</feature>
<evidence type="ECO:0000313" key="3">
    <source>
        <dbReference type="EMBL" id="KAG8556200.1"/>
    </source>
</evidence>
<protein>
    <recommendedName>
        <fullName evidence="2">Ig-like domain-containing protein</fullName>
    </recommendedName>
</protein>
<dbReference type="GO" id="GO:0030424">
    <property type="term" value="C:axon"/>
    <property type="evidence" value="ECO:0007669"/>
    <property type="project" value="TreeGrafter"/>
</dbReference>
<dbReference type="FunFam" id="2.60.40.10:FF:000708">
    <property type="entry name" value="Hemicentin 1"/>
    <property type="match status" value="1"/>
</dbReference>
<dbReference type="SMART" id="SM00408">
    <property type="entry name" value="IGc2"/>
    <property type="match status" value="12"/>
</dbReference>
<name>A0AAV7AAA0_ENGPU</name>
<feature type="domain" description="Ig-like" evidence="2">
    <location>
        <begin position="560"/>
        <end position="650"/>
    </location>
</feature>
<feature type="domain" description="Ig-like" evidence="2">
    <location>
        <begin position="858"/>
        <end position="945"/>
    </location>
</feature>
<feature type="domain" description="Ig-like" evidence="2">
    <location>
        <begin position="763"/>
        <end position="853"/>
    </location>
</feature>
<dbReference type="FunFam" id="2.60.40.10:FF:000285">
    <property type="entry name" value="Hemicentin 1"/>
    <property type="match status" value="1"/>
</dbReference>
<dbReference type="InterPro" id="IPR003598">
    <property type="entry name" value="Ig_sub2"/>
</dbReference>
<feature type="domain" description="Ig-like" evidence="2">
    <location>
        <begin position="1045"/>
        <end position="1134"/>
    </location>
</feature>
<keyword evidence="4" id="KW-1185">Reference proteome</keyword>
<reference evidence="3" key="1">
    <citation type="thesis" date="2020" institute="ProQuest LLC" country="789 East Eisenhower Parkway, Ann Arbor, MI, USA">
        <title>Comparative Genomics and Chromosome Evolution.</title>
        <authorList>
            <person name="Mudd A.B."/>
        </authorList>
    </citation>
    <scope>NUCLEOTIDE SEQUENCE</scope>
    <source>
        <strain evidence="3">237g6f4</strain>
        <tissue evidence="3">Blood</tissue>
    </source>
</reference>